<feature type="domain" description="DUF4326" evidence="2">
    <location>
        <begin position="14"/>
        <end position="42"/>
    </location>
</feature>
<evidence type="ECO:0000313" key="4">
    <source>
        <dbReference type="Proteomes" id="UP001604002"/>
    </source>
</evidence>
<keyword evidence="4" id="KW-1185">Reference proteome</keyword>
<sequence length="63" mass="7023">MADAPLRIQLWLAKGWRLPPNSVKIDRSTKFGNPYRVGSPDLRYAGPALQPQEESRHGDPLPG</sequence>
<dbReference type="RefSeq" id="WP_393991522.1">
    <property type="nucleotide sequence ID" value="NZ_JBAFVH010000002.1"/>
</dbReference>
<evidence type="ECO:0000259" key="2">
    <source>
        <dbReference type="Pfam" id="PF14216"/>
    </source>
</evidence>
<dbReference type="Proteomes" id="UP001604002">
    <property type="component" value="Unassembled WGS sequence"/>
</dbReference>
<protein>
    <submittedName>
        <fullName evidence="3">DUF4326 domain-containing protein</fullName>
    </submittedName>
</protein>
<evidence type="ECO:0000256" key="1">
    <source>
        <dbReference type="SAM" id="MobiDB-lite"/>
    </source>
</evidence>
<dbReference type="InterPro" id="IPR025475">
    <property type="entry name" value="DUF4326"/>
</dbReference>
<feature type="compositionally biased region" description="Basic and acidic residues" evidence="1">
    <location>
        <begin position="53"/>
        <end position="63"/>
    </location>
</feature>
<gene>
    <name evidence="3" type="ORF">V5F32_05130</name>
</gene>
<dbReference type="EMBL" id="JBAFVH010000002">
    <property type="protein sequence ID" value="MFG1371541.1"/>
    <property type="molecule type" value="Genomic_DNA"/>
</dbReference>
<dbReference type="Pfam" id="PF14216">
    <property type="entry name" value="DUF4326"/>
    <property type="match status" value="1"/>
</dbReference>
<organism evidence="3 4">
    <name type="scientific">Xanthobacter oligotrophicus</name>
    <dbReference type="NCBI Taxonomy" id="2607286"/>
    <lineage>
        <taxon>Bacteria</taxon>
        <taxon>Pseudomonadati</taxon>
        <taxon>Pseudomonadota</taxon>
        <taxon>Alphaproteobacteria</taxon>
        <taxon>Hyphomicrobiales</taxon>
        <taxon>Xanthobacteraceae</taxon>
        <taxon>Xanthobacter</taxon>
    </lineage>
</organism>
<feature type="region of interest" description="Disordered" evidence="1">
    <location>
        <begin position="34"/>
        <end position="63"/>
    </location>
</feature>
<comment type="caution">
    <text evidence="3">The sequence shown here is derived from an EMBL/GenBank/DDBJ whole genome shotgun (WGS) entry which is preliminary data.</text>
</comment>
<proteinExistence type="predicted"/>
<name>A0ABW6ZS44_9HYPH</name>
<reference evidence="3 4" key="1">
    <citation type="submission" date="2024-02" db="EMBL/GenBank/DDBJ databases">
        <title>Expansion and revision of Xanthobacter and proposal of Roseixanthobacter gen. nov.</title>
        <authorList>
            <person name="Soltysiak M.P.M."/>
            <person name="Jalihal A."/>
            <person name="Ory A."/>
            <person name="Chrisophersen C."/>
            <person name="Lee A.D."/>
            <person name="Boulton J."/>
            <person name="Springer M."/>
        </authorList>
    </citation>
    <scope>NUCLEOTIDE SEQUENCE [LARGE SCALE GENOMIC DNA]</scope>
    <source>
        <strain evidence="3 4">23A</strain>
    </source>
</reference>
<evidence type="ECO:0000313" key="3">
    <source>
        <dbReference type="EMBL" id="MFG1371541.1"/>
    </source>
</evidence>
<accession>A0ABW6ZS44</accession>